<organism evidence="1 2">
    <name type="scientific">Anoxybacillus ayderensis</name>
    <dbReference type="NCBI Taxonomy" id="265546"/>
    <lineage>
        <taxon>Bacteria</taxon>
        <taxon>Bacillati</taxon>
        <taxon>Bacillota</taxon>
        <taxon>Bacilli</taxon>
        <taxon>Bacillales</taxon>
        <taxon>Anoxybacillaceae</taxon>
        <taxon>Anoxybacillus</taxon>
    </lineage>
</organism>
<proteinExistence type="predicted"/>
<dbReference type="Pfam" id="PF14152">
    <property type="entry name" value="YfhE"/>
    <property type="match status" value="1"/>
</dbReference>
<dbReference type="AlphaFoldDB" id="A0A0D0HR33"/>
<dbReference type="PATRIC" id="fig|265546.4.peg.2556"/>
<dbReference type="InterPro" id="IPR025437">
    <property type="entry name" value="YfhE-like"/>
</dbReference>
<dbReference type="EMBL" id="JXTG01000019">
    <property type="protein sequence ID" value="KIP20303.1"/>
    <property type="molecule type" value="Genomic_DNA"/>
</dbReference>
<dbReference type="Proteomes" id="UP000032047">
    <property type="component" value="Unassembled WGS sequence"/>
</dbReference>
<evidence type="ECO:0008006" key="3">
    <source>
        <dbReference type="Google" id="ProtNLM"/>
    </source>
</evidence>
<keyword evidence="2" id="KW-1185">Reference proteome</keyword>
<dbReference type="RefSeq" id="WP_084220365.1">
    <property type="nucleotide sequence ID" value="NZ_JXTG01000019.1"/>
</dbReference>
<accession>A0A0D0HR33</accession>
<evidence type="ECO:0000313" key="2">
    <source>
        <dbReference type="Proteomes" id="UP000032047"/>
    </source>
</evidence>
<gene>
    <name evidence="1" type="ORF">JV16_02541</name>
</gene>
<evidence type="ECO:0000313" key="1">
    <source>
        <dbReference type="EMBL" id="KIP20303.1"/>
    </source>
</evidence>
<reference evidence="1 2" key="1">
    <citation type="submission" date="2015-01" db="EMBL/GenBank/DDBJ databases">
        <title>Genome sequence of Anoxybacillus ayderensis strain AB04.</title>
        <authorList>
            <person name="Belduz A.O."/>
            <person name="Canakci S."/>
            <person name="Chan K.-G."/>
            <person name="Kahar U.M."/>
            <person name="Yaakob A.S."/>
            <person name="Chan C.S."/>
            <person name="Goh K.M."/>
        </authorList>
    </citation>
    <scope>NUCLEOTIDE SEQUENCE [LARGE SCALE GENOMIC DNA]</scope>
    <source>
        <strain evidence="1 2">AB04</strain>
    </source>
</reference>
<protein>
    <recommendedName>
        <fullName evidence="3">YfhE family protein</fullName>
    </recommendedName>
</protein>
<sequence>MPDKKKREKTKSTLSSAQEVTYARDFKRADQAGGFTAKHARH</sequence>
<comment type="caution">
    <text evidence="1">The sequence shown here is derived from an EMBL/GenBank/DDBJ whole genome shotgun (WGS) entry which is preliminary data.</text>
</comment>
<name>A0A0D0HR33_9BACL</name>